<dbReference type="AlphaFoldDB" id="A0AAW0AKE2"/>
<organism evidence="2 3">
    <name type="scientific">Favolaschia claudopus</name>
    <dbReference type="NCBI Taxonomy" id="2862362"/>
    <lineage>
        <taxon>Eukaryota</taxon>
        <taxon>Fungi</taxon>
        <taxon>Dikarya</taxon>
        <taxon>Basidiomycota</taxon>
        <taxon>Agaricomycotina</taxon>
        <taxon>Agaricomycetes</taxon>
        <taxon>Agaricomycetidae</taxon>
        <taxon>Agaricales</taxon>
        <taxon>Marasmiineae</taxon>
        <taxon>Mycenaceae</taxon>
        <taxon>Favolaschia</taxon>
    </lineage>
</organism>
<feature type="compositionally biased region" description="Low complexity" evidence="1">
    <location>
        <begin position="110"/>
        <end position="121"/>
    </location>
</feature>
<dbReference type="Proteomes" id="UP001362999">
    <property type="component" value="Unassembled WGS sequence"/>
</dbReference>
<feature type="region of interest" description="Disordered" evidence="1">
    <location>
        <begin position="70"/>
        <end position="93"/>
    </location>
</feature>
<protein>
    <submittedName>
        <fullName evidence="2">Uncharacterized protein</fullName>
    </submittedName>
</protein>
<evidence type="ECO:0000313" key="2">
    <source>
        <dbReference type="EMBL" id="KAK7013652.1"/>
    </source>
</evidence>
<sequence>MVDPKDQAAMTWMRAVRWDGDEGHVVGADEGENERRDRGKVYGHGAGWGRCHCQHPLPVNRRALTATRATRCTYPPRPSPTPTHGSPQNIMPPFPFPFPIPSLRYLAAPHAHPAPASSNAPKPAPPRPAPPHPLIPLPRAYRASIAPVNHHAPPPTLPRVLPPPRPPRPSSSSSPPHPRRRARYRRQDTSFMPPPALPVLMRTVGEARGNDDREEADVGQCRREDARRGDADRGKNGRRWAGDETNERASVPDESRFGENERHVGLDGEGKGADGGGGGGEKTRRMPLARPSNIERLRIPSAPCPEAGYYHSVVESESTSNAGIRILMISLRTSNESRFCLAGNDTTTRERGVEAGKPEAERREEGGWTREESGGGGTAHAKWVEENGGIDGPGDKGRKSVSAALPVHAPALSARTRNIYRTSPCSKSLYPTAPRSATGYGLSTTAARIPTS</sequence>
<reference evidence="2 3" key="1">
    <citation type="journal article" date="2024" name="J Genomics">
        <title>Draft genome sequencing and assembly of Favolaschia claudopus CIRM-BRFM 2984 isolated from oak limbs.</title>
        <authorList>
            <person name="Navarro D."/>
            <person name="Drula E."/>
            <person name="Chaduli D."/>
            <person name="Cazenave R."/>
            <person name="Ahrendt S."/>
            <person name="Wang J."/>
            <person name="Lipzen A."/>
            <person name="Daum C."/>
            <person name="Barry K."/>
            <person name="Grigoriev I.V."/>
            <person name="Favel A."/>
            <person name="Rosso M.N."/>
            <person name="Martin F."/>
        </authorList>
    </citation>
    <scope>NUCLEOTIDE SEQUENCE [LARGE SCALE GENOMIC DNA]</scope>
    <source>
        <strain evidence="2 3">CIRM-BRFM 2984</strain>
    </source>
</reference>
<feature type="compositionally biased region" description="Polar residues" evidence="1">
    <location>
        <begin position="441"/>
        <end position="452"/>
    </location>
</feature>
<feature type="compositionally biased region" description="Pro residues" evidence="1">
    <location>
        <begin position="122"/>
        <end position="136"/>
    </location>
</feature>
<feature type="region of interest" description="Disordered" evidence="1">
    <location>
        <begin position="347"/>
        <end position="402"/>
    </location>
</feature>
<feature type="compositionally biased region" description="Basic and acidic residues" evidence="1">
    <location>
        <begin position="347"/>
        <end position="373"/>
    </location>
</feature>
<dbReference type="EMBL" id="JAWWNJ010000058">
    <property type="protein sequence ID" value="KAK7013652.1"/>
    <property type="molecule type" value="Genomic_DNA"/>
</dbReference>
<comment type="caution">
    <text evidence="2">The sequence shown here is derived from an EMBL/GenBank/DDBJ whole genome shotgun (WGS) entry which is preliminary data.</text>
</comment>
<name>A0AAW0AKE2_9AGAR</name>
<feature type="compositionally biased region" description="Pro residues" evidence="1">
    <location>
        <begin position="152"/>
        <end position="169"/>
    </location>
</feature>
<feature type="compositionally biased region" description="Basic and acidic residues" evidence="1">
    <location>
        <begin position="220"/>
        <end position="272"/>
    </location>
</feature>
<feature type="region of interest" description="Disordered" evidence="1">
    <location>
        <begin position="110"/>
        <end position="286"/>
    </location>
</feature>
<evidence type="ECO:0000313" key="3">
    <source>
        <dbReference type="Proteomes" id="UP001362999"/>
    </source>
</evidence>
<evidence type="ECO:0000256" key="1">
    <source>
        <dbReference type="SAM" id="MobiDB-lite"/>
    </source>
</evidence>
<feature type="region of interest" description="Disordered" evidence="1">
    <location>
        <begin position="424"/>
        <end position="452"/>
    </location>
</feature>
<accession>A0AAW0AKE2</accession>
<gene>
    <name evidence="2" type="ORF">R3P38DRAFT_2787942</name>
</gene>
<proteinExistence type="predicted"/>
<keyword evidence="3" id="KW-1185">Reference proteome</keyword>